<comment type="catalytic activity">
    <reaction evidence="5">
        <text>Hydrolysis of terminal, non-reducing alpha-D-galactose residues in alpha-D-galactosides, including galactose oligosaccharides, galactomannans and galactolipids.</text>
        <dbReference type="EC" id="3.2.1.22"/>
    </reaction>
</comment>
<gene>
    <name evidence="8" type="ORF">SAMN05444408_101440</name>
</gene>
<dbReference type="InterPro" id="IPR015919">
    <property type="entry name" value="Cadherin-like_sf"/>
</dbReference>
<evidence type="ECO:0000256" key="3">
    <source>
        <dbReference type="ARBA" id="ARBA00022801"/>
    </source>
</evidence>
<dbReference type="EC" id="3.2.1.22" evidence="5"/>
<evidence type="ECO:0000256" key="4">
    <source>
        <dbReference type="ARBA" id="ARBA00023295"/>
    </source>
</evidence>
<dbReference type="OrthoDB" id="9807519at2"/>
<feature type="chain" id="PRO_5012160399" description="Alpha-galactosidase" evidence="6">
    <location>
        <begin position="23"/>
        <end position="674"/>
    </location>
</feature>
<dbReference type="GO" id="GO:0004557">
    <property type="term" value="F:alpha-galactosidase activity"/>
    <property type="evidence" value="ECO:0007669"/>
    <property type="project" value="UniProtKB-EC"/>
</dbReference>
<dbReference type="Gene3D" id="2.60.40.10">
    <property type="entry name" value="Immunoglobulins"/>
    <property type="match status" value="1"/>
</dbReference>
<dbReference type="PANTHER" id="PTHR11452">
    <property type="entry name" value="ALPHA-GALACTOSIDASE/ALPHA-N-ACETYLGALACTOSAMINIDASE"/>
    <property type="match status" value="1"/>
</dbReference>
<evidence type="ECO:0000313" key="8">
    <source>
        <dbReference type="EMBL" id="SHE45176.1"/>
    </source>
</evidence>
<dbReference type="Gene3D" id="2.60.40.1180">
    <property type="entry name" value="Golgi alpha-mannosidase II"/>
    <property type="match status" value="1"/>
</dbReference>
<evidence type="ECO:0000256" key="1">
    <source>
        <dbReference type="ARBA" id="ARBA00009743"/>
    </source>
</evidence>
<dbReference type="Pfam" id="PF08305">
    <property type="entry name" value="NPCBM"/>
    <property type="match status" value="1"/>
</dbReference>
<dbReference type="InterPro" id="IPR013780">
    <property type="entry name" value="Glyco_hydro_b"/>
</dbReference>
<dbReference type="InterPro" id="IPR041233">
    <property type="entry name" value="Melibiase_C"/>
</dbReference>
<keyword evidence="9" id="KW-1185">Reference proteome</keyword>
<evidence type="ECO:0000256" key="5">
    <source>
        <dbReference type="RuleBase" id="RU361168"/>
    </source>
</evidence>
<keyword evidence="2 6" id="KW-0732">Signal</keyword>
<keyword evidence="3 5" id="KW-0378">Hydrolase</keyword>
<dbReference type="CDD" id="cd14792">
    <property type="entry name" value="GH27"/>
    <property type="match status" value="1"/>
</dbReference>
<dbReference type="InterPro" id="IPR002241">
    <property type="entry name" value="Glyco_hydro_27"/>
</dbReference>
<dbReference type="Gene3D" id="2.60.120.1060">
    <property type="entry name" value="NPCBM/NEW2 domain"/>
    <property type="match status" value="1"/>
</dbReference>
<dbReference type="Pfam" id="PF17801">
    <property type="entry name" value="Melibiase_C"/>
    <property type="match status" value="1"/>
</dbReference>
<dbReference type="SUPFAM" id="SSF49785">
    <property type="entry name" value="Galactose-binding domain-like"/>
    <property type="match status" value="1"/>
</dbReference>
<dbReference type="Pfam" id="PF05345">
    <property type="entry name" value="He_PIG"/>
    <property type="match status" value="1"/>
</dbReference>
<dbReference type="PRINTS" id="PR00740">
    <property type="entry name" value="GLHYDRLASE27"/>
</dbReference>
<protein>
    <recommendedName>
        <fullName evidence="5">Alpha-galactosidase</fullName>
        <ecNumber evidence="5">3.2.1.22</ecNumber>
    </recommendedName>
    <alternativeName>
        <fullName evidence="5">Melibiase</fullName>
    </alternativeName>
</protein>
<dbReference type="SUPFAM" id="SSF51011">
    <property type="entry name" value="Glycosyl hydrolase domain"/>
    <property type="match status" value="1"/>
</dbReference>
<dbReference type="SUPFAM" id="SSF49313">
    <property type="entry name" value="Cadherin-like"/>
    <property type="match status" value="1"/>
</dbReference>
<dbReference type="EMBL" id="FQVO01000001">
    <property type="protein sequence ID" value="SHE45176.1"/>
    <property type="molecule type" value="Genomic_DNA"/>
</dbReference>
<dbReference type="Gene3D" id="3.20.20.70">
    <property type="entry name" value="Aldolase class I"/>
    <property type="match status" value="1"/>
</dbReference>
<dbReference type="GO" id="GO:0016020">
    <property type="term" value="C:membrane"/>
    <property type="evidence" value="ECO:0007669"/>
    <property type="project" value="InterPro"/>
</dbReference>
<dbReference type="STRING" id="1302685.SAMN05444408_101440"/>
<dbReference type="SUPFAM" id="SSF51445">
    <property type="entry name" value="(Trans)glycosidases"/>
    <property type="match status" value="1"/>
</dbReference>
<evidence type="ECO:0000259" key="7">
    <source>
        <dbReference type="SMART" id="SM00776"/>
    </source>
</evidence>
<organism evidence="8 9">
    <name type="scientific">Chryseobacterium takakiae</name>
    <dbReference type="NCBI Taxonomy" id="1302685"/>
    <lineage>
        <taxon>Bacteria</taxon>
        <taxon>Pseudomonadati</taxon>
        <taxon>Bacteroidota</taxon>
        <taxon>Flavobacteriia</taxon>
        <taxon>Flavobacteriales</taxon>
        <taxon>Weeksellaceae</taxon>
        <taxon>Chryseobacterium group</taxon>
        <taxon>Chryseobacterium</taxon>
    </lineage>
</organism>
<dbReference type="InterPro" id="IPR013785">
    <property type="entry name" value="Aldolase_TIM"/>
</dbReference>
<dbReference type="Pfam" id="PF16499">
    <property type="entry name" value="Melibiase_2"/>
    <property type="match status" value="2"/>
</dbReference>
<dbReference type="InterPro" id="IPR013222">
    <property type="entry name" value="Glyco_hyd_98_carb-bd"/>
</dbReference>
<keyword evidence="5" id="KW-1015">Disulfide bond</keyword>
<dbReference type="InterPro" id="IPR008979">
    <property type="entry name" value="Galactose-bd-like_sf"/>
</dbReference>
<sequence>MLKNTILLTAVTFLLSVNISKAQSVVWLDKLDLSVATQGNGKPGINTSVDGKKLTIAGEIFDRGFGTHAESSLLIKLNGKAQKFSALVGLDDEMKGHEPAVEFEIYGDNKKLWSSGIMHLGDKAKPVSVSLKGIKQLELVVTDGGNGPYYDHADWVNAKFETNGISTLETFNPIASEPYILTPKPAATPRINSAAVYGVRPGSPFLFRIAATGDRPMAFSAKNLPVGLKLDSETGIITGKIDTKGTYEVELSAKNAKGSASKKLRIEAGDRIALTPTMGWNSWNCFGHEVSADKVKRAADALIKSGMVNHGWNYINIDDSWQFNRDGKDPSFKGKMRDENGYILTNSKFPDMKNLSGYIHANGLKMGIYSSPGPWTCGGCAGSYSYEKQDAESYANWGVDYLKYDWCSYGGVIDGLPDNDPNKVPSLAFQGGGDPDKGIKPFRLMGNMLKQQPRDIVYNLCQYGMGDVWKWGDETNAQSWRTTNDITDTWASVKNIALAQDKAASYAKPGNWNDPDMLVVGVVGWGNPHQSRLKPDEQYLHISLWSIFSAPLLIGCDLEKLDDFTLNLLTNDEVIAVNQDALGKQGVCLHTIGELRIYVKELEDGGKAVAFANFGREILKMPYKDFKKLGISGTQSVRDIWRQKNIAEINTDKESLSLDIPAHGVAYYKFISPK</sequence>
<dbReference type="SMART" id="SM00776">
    <property type="entry name" value="NPCBM"/>
    <property type="match status" value="1"/>
</dbReference>
<evidence type="ECO:0000313" key="9">
    <source>
        <dbReference type="Proteomes" id="UP000184236"/>
    </source>
</evidence>
<evidence type="ECO:0000256" key="2">
    <source>
        <dbReference type="ARBA" id="ARBA00022729"/>
    </source>
</evidence>
<dbReference type="Proteomes" id="UP000184236">
    <property type="component" value="Unassembled WGS sequence"/>
</dbReference>
<keyword evidence="4 5" id="KW-0326">Glycosidase</keyword>
<reference evidence="9" key="1">
    <citation type="submission" date="2016-11" db="EMBL/GenBank/DDBJ databases">
        <authorList>
            <person name="Varghese N."/>
            <person name="Submissions S."/>
        </authorList>
    </citation>
    <scope>NUCLEOTIDE SEQUENCE [LARGE SCALE GENOMIC DNA]</scope>
    <source>
        <strain evidence="9">DSM 26898</strain>
    </source>
</reference>
<feature type="signal peptide" evidence="6">
    <location>
        <begin position="1"/>
        <end position="22"/>
    </location>
</feature>
<dbReference type="InterPro" id="IPR017853">
    <property type="entry name" value="GH"/>
</dbReference>
<feature type="domain" description="Glycosyl hydrolase family 98 putative carbohydrate-binding module" evidence="7">
    <location>
        <begin position="22"/>
        <end position="162"/>
    </location>
</feature>
<comment type="similarity">
    <text evidence="1 5">Belongs to the glycosyl hydrolase 27 family.</text>
</comment>
<dbReference type="InterPro" id="IPR038637">
    <property type="entry name" value="NPCBM_sf"/>
</dbReference>
<name>A0A1M4TLA1_9FLAO</name>
<proteinExistence type="inferred from homology"/>
<accession>A0A1M4TLA1</accession>
<dbReference type="GO" id="GO:0005975">
    <property type="term" value="P:carbohydrate metabolic process"/>
    <property type="evidence" value="ECO:0007669"/>
    <property type="project" value="InterPro"/>
</dbReference>
<dbReference type="InterPro" id="IPR013783">
    <property type="entry name" value="Ig-like_fold"/>
</dbReference>
<dbReference type="PANTHER" id="PTHR11452:SF75">
    <property type="entry name" value="ALPHA-GALACTOSIDASE MEL1"/>
    <property type="match status" value="1"/>
</dbReference>
<dbReference type="GO" id="GO:0005509">
    <property type="term" value="F:calcium ion binding"/>
    <property type="evidence" value="ECO:0007669"/>
    <property type="project" value="InterPro"/>
</dbReference>
<dbReference type="AlphaFoldDB" id="A0A1M4TLA1"/>
<evidence type="ECO:0000256" key="6">
    <source>
        <dbReference type="SAM" id="SignalP"/>
    </source>
</evidence>